<proteinExistence type="inferred from homology"/>
<name>A0A0F3QAV3_RICBE</name>
<evidence type="ECO:0000259" key="10">
    <source>
        <dbReference type="PROSITE" id="PS50893"/>
    </source>
</evidence>
<evidence type="ECO:0000313" key="13">
    <source>
        <dbReference type="Proteomes" id="UP000033661"/>
    </source>
</evidence>
<dbReference type="Proteomes" id="UP000033661">
    <property type="component" value="Unassembled WGS sequence"/>
</dbReference>
<comment type="subcellular location">
    <subcellularLocation>
        <location evidence="1">Cell membrane</location>
        <topology evidence="1">Multi-pass membrane protein</topology>
    </subcellularLocation>
</comment>
<dbReference type="InterPro" id="IPR027417">
    <property type="entry name" value="P-loop_NTPase"/>
</dbReference>
<feature type="transmembrane region" description="Helical" evidence="9">
    <location>
        <begin position="175"/>
        <end position="194"/>
    </location>
</feature>
<keyword evidence="13" id="KW-1185">Reference proteome</keyword>
<dbReference type="PANTHER" id="PTHR43394:SF1">
    <property type="entry name" value="ATP-BINDING CASSETTE SUB-FAMILY B MEMBER 10, MITOCHONDRIAL"/>
    <property type="match status" value="1"/>
</dbReference>
<organism evidence="12 13">
    <name type="scientific">Rickettsia bellii str. RML An4</name>
    <dbReference type="NCBI Taxonomy" id="1359193"/>
    <lineage>
        <taxon>Bacteria</taxon>
        <taxon>Pseudomonadati</taxon>
        <taxon>Pseudomonadota</taxon>
        <taxon>Alphaproteobacteria</taxon>
        <taxon>Rickettsiales</taxon>
        <taxon>Rickettsiaceae</taxon>
        <taxon>Rickettsieae</taxon>
        <taxon>Rickettsia</taxon>
        <taxon>belli group</taxon>
    </lineage>
</organism>
<dbReference type="InterPro" id="IPR039421">
    <property type="entry name" value="Type_1_exporter"/>
</dbReference>
<feature type="transmembrane region" description="Helical" evidence="9">
    <location>
        <begin position="26"/>
        <end position="48"/>
    </location>
</feature>
<dbReference type="SUPFAM" id="SSF52540">
    <property type="entry name" value="P-loop containing nucleoside triphosphate hydrolases"/>
    <property type="match status" value="1"/>
</dbReference>
<protein>
    <submittedName>
        <fullName evidence="12">ABC transporter family protein</fullName>
    </submittedName>
</protein>
<evidence type="ECO:0000256" key="3">
    <source>
        <dbReference type="ARBA" id="ARBA00022692"/>
    </source>
</evidence>
<sequence>MIKYPTLSKSTLSLGIYFLKFDKVKILLLTASCIIFGMIPAVDSILLQKIIDLIESFSDDNAHNLLSSMIYWAVFYALWWEGINIAYRSYDYLYLKTMPVIKGKILNELYNYTQYHSHKFFQDNLAGHISNRITETARSFEMIISIFGEKILRKLAIIAFALVALYSVHYIFATIFIIWITVFLGLSVLFSGNINRYSLNYARSQSLVAGSIVDAISNINAVRMFTSHKFERQHLETRVENAVADEQTMQFFMFKLRYALGTSCSIMIFVMIYYLSTLRSELAITIGDCVLVLTLCINVSDNIWDLTQEIGDMFEQVGAFNQGLSLMGPHIITDIENASPLDIKDGIIEFKNVTFNYHHNNNLFRNKSVLIPSKQKVGLVGFSGSGKTTFISLITRLHDIEDGMILIDGQNIKNVTQDSLRKAISLIPQEPILFHRTILENIRYGRKEASFEEVVEAAKAAHIHEVISKLPEGYDTMCGERGNNLSGGQRQRVIIARAILKNAPILILDEATSSLDSETESLIQESMEYLMQNKTVIVIAHRLSTLLNMDRILVFDKGSITEDGSHSELLKNSKLYQKLWNSQVKGLIT</sequence>
<keyword evidence="6 9" id="KW-1133">Transmembrane helix</keyword>
<dbReference type="PROSITE" id="PS50893">
    <property type="entry name" value="ABC_TRANSPORTER_2"/>
    <property type="match status" value="1"/>
</dbReference>
<dbReference type="Pfam" id="PF00664">
    <property type="entry name" value="ABC_membrane"/>
    <property type="match status" value="1"/>
</dbReference>
<dbReference type="GO" id="GO:0005524">
    <property type="term" value="F:ATP binding"/>
    <property type="evidence" value="ECO:0007669"/>
    <property type="project" value="UniProtKB-KW"/>
</dbReference>
<dbReference type="GO" id="GO:0005886">
    <property type="term" value="C:plasma membrane"/>
    <property type="evidence" value="ECO:0007669"/>
    <property type="project" value="UniProtKB-SubCell"/>
</dbReference>
<dbReference type="InterPro" id="IPR003439">
    <property type="entry name" value="ABC_transporter-like_ATP-bd"/>
</dbReference>
<dbReference type="GO" id="GO:0015421">
    <property type="term" value="F:ABC-type oligopeptide transporter activity"/>
    <property type="evidence" value="ECO:0007669"/>
    <property type="project" value="TreeGrafter"/>
</dbReference>
<evidence type="ECO:0000256" key="5">
    <source>
        <dbReference type="ARBA" id="ARBA00022840"/>
    </source>
</evidence>
<keyword evidence="4" id="KW-0547">Nucleotide-binding</keyword>
<dbReference type="GO" id="GO:0016887">
    <property type="term" value="F:ATP hydrolysis activity"/>
    <property type="evidence" value="ECO:0007669"/>
    <property type="project" value="InterPro"/>
</dbReference>
<dbReference type="PATRIC" id="fig|1359193.3.peg.341"/>
<gene>
    <name evidence="12" type="ORF">RBEAN4_0359</name>
</gene>
<dbReference type="PROSITE" id="PS50929">
    <property type="entry name" value="ABC_TM1F"/>
    <property type="match status" value="1"/>
</dbReference>
<reference evidence="12 13" key="1">
    <citation type="submission" date="2015-02" db="EMBL/GenBank/DDBJ databases">
        <title>Genome Sequencing of Rickettsiales.</title>
        <authorList>
            <person name="Daugherty S.C."/>
            <person name="Su Q."/>
            <person name="Abolude K."/>
            <person name="Beier-Sexton M."/>
            <person name="Carlyon J.A."/>
            <person name="Carter R."/>
            <person name="Day N.P."/>
            <person name="Dumler S.J."/>
            <person name="Dyachenko V."/>
            <person name="Godinez A."/>
            <person name="Kurtti T.J."/>
            <person name="Lichay M."/>
            <person name="Mullins K.E."/>
            <person name="Ott S."/>
            <person name="Pappas-Brown V."/>
            <person name="Paris D.H."/>
            <person name="Patel P."/>
            <person name="Richards A.L."/>
            <person name="Sadzewicz L."/>
            <person name="Sears K."/>
            <person name="Seidman D."/>
            <person name="Sengamalay N."/>
            <person name="Stenos J."/>
            <person name="Tallon L.J."/>
            <person name="Vincent G."/>
            <person name="Fraser C.M."/>
            <person name="Munderloh U."/>
            <person name="Dunning-Hotopp J.C."/>
        </authorList>
    </citation>
    <scope>NUCLEOTIDE SEQUENCE [LARGE SCALE GENOMIC DNA]</scope>
    <source>
        <strain evidence="12 13">RML An4</strain>
    </source>
</reference>
<feature type="transmembrane region" description="Helical" evidence="9">
    <location>
        <begin position="151"/>
        <end position="169"/>
    </location>
</feature>
<comment type="caution">
    <text evidence="12">The sequence shown here is derived from an EMBL/GenBank/DDBJ whole genome shotgun (WGS) entry which is preliminary data.</text>
</comment>
<evidence type="ECO:0000256" key="8">
    <source>
        <dbReference type="ARBA" id="ARBA00024725"/>
    </source>
</evidence>
<evidence type="ECO:0000256" key="9">
    <source>
        <dbReference type="SAM" id="Phobius"/>
    </source>
</evidence>
<evidence type="ECO:0000256" key="2">
    <source>
        <dbReference type="ARBA" id="ARBA00005417"/>
    </source>
</evidence>
<feature type="transmembrane region" description="Helical" evidence="9">
    <location>
        <begin position="258"/>
        <end position="276"/>
    </location>
</feature>
<dbReference type="AlphaFoldDB" id="A0A0F3QAV3"/>
<dbReference type="InterPro" id="IPR003593">
    <property type="entry name" value="AAA+_ATPase"/>
</dbReference>
<evidence type="ECO:0000256" key="7">
    <source>
        <dbReference type="ARBA" id="ARBA00023136"/>
    </source>
</evidence>
<dbReference type="SMART" id="SM00382">
    <property type="entry name" value="AAA"/>
    <property type="match status" value="1"/>
</dbReference>
<dbReference type="FunFam" id="3.40.50.300:FF:003753">
    <property type="entry name" value="p-loop containing nucleoside triphosphate hydrolase protein"/>
    <property type="match status" value="1"/>
</dbReference>
<feature type="transmembrane region" description="Helical" evidence="9">
    <location>
        <begin position="68"/>
        <end position="87"/>
    </location>
</feature>
<dbReference type="Gene3D" id="1.20.1560.10">
    <property type="entry name" value="ABC transporter type 1, transmembrane domain"/>
    <property type="match status" value="1"/>
</dbReference>
<feature type="domain" description="ABC transporter" evidence="10">
    <location>
        <begin position="348"/>
        <end position="582"/>
    </location>
</feature>
<dbReference type="InterPro" id="IPR017871">
    <property type="entry name" value="ABC_transporter-like_CS"/>
</dbReference>
<evidence type="ECO:0000259" key="11">
    <source>
        <dbReference type="PROSITE" id="PS50929"/>
    </source>
</evidence>
<dbReference type="InterPro" id="IPR011527">
    <property type="entry name" value="ABC1_TM_dom"/>
</dbReference>
<evidence type="ECO:0000256" key="4">
    <source>
        <dbReference type="ARBA" id="ARBA00022741"/>
    </source>
</evidence>
<dbReference type="EMBL" id="LAOI01000001">
    <property type="protein sequence ID" value="KJV89382.1"/>
    <property type="molecule type" value="Genomic_DNA"/>
</dbReference>
<evidence type="ECO:0000256" key="6">
    <source>
        <dbReference type="ARBA" id="ARBA00022989"/>
    </source>
</evidence>
<dbReference type="SUPFAM" id="SSF90123">
    <property type="entry name" value="ABC transporter transmembrane region"/>
    <property type="match status" value="1"/>
</dbReference>
<comment type="function">
    <text evidence="8">Part of an ABC transporter complex. Transmembrane domains (TMD) form a pore in the inner membrane and the ATP-binding domain (NBD) is responsible for energy generation.</text>
</comment>
<feature type="domain" description="ABC transmembrane type-1" evidence="11">
    <location>
        <begin position="27"/>
        <end position="315"/>
    </location>
</feature>
<evidence type="ECO:0000313" key="12">
    <source>
        <dbReference type="EMBL" id="KJV89382.1"/>
    </source>
</evidence>
<dbReference type="PANTHER" id="PTHR43394">
    <property type="entry name" value="ATP-DEPENDENT PERMEASE MDL1, MITOCHONDRIAL"/>
    <property type="match status" value="1"/>
</dbReference>
<keyword evidence="5" id="KW-0067">ATP-binding</keyword>
<comment type="similarity">
    <text evidence="2">Belongs to the ABC transporter superfamily.</text>
</comment>
<evidence type="ECO:0000256" key="1">
    <source>
        <dbReference type="ARBA" id="ARBA00004651"/>
    </source>
</evidence>
<dbReference type="Gene3D" id="3.40.50.300">
    <property type="entry name" value="P-loop containing nucleotide triphosphate hydrolases"/>
    <property type="match status" value="1"/>
</dbReference>
<dbReference type="PROSITE" id="PS00211">
    <property type="entry name" value="ABC_TRANSPORTER_1"/>
    <property type="match status" value="1"/>
</dbReference>
<keyword evidence="7 9" id="KW-0472">Membrane</keyword>
<dbReference type="RefSeq" id="WP_045798786.1">
    <property type="nucleotide sequence ID" value="NZ_LAOI01000001.1"/>
</dbReference>
<dbReference type="Pfam" id="PF00005">
    <property type="entry name" value="ABC_tran"/>
    <property type="match status" value="1"/>
</dbReference>
<accession>A0A0F3QAV3</accession>
<dbReference type="InterPro" id="IPR036640">
    <property type="entry name" value="ABC1_TM_sf"/>
</dbReference>
<keyword evidence="3 9" id="KW-0812">Transmembrane</keyword>